<feature type="domain" description="Anillin homology" evidence="1">
    <location>
        <begin position="77"/>
        <end position="193"/>
    </location>
</feature>
<dbReference type="InterPro" id="IPR051364">
    <property type="entry name" value="Cytokinesis/Rho-signaling"/>
</dbReference>
<dbReference type="Pfam" id="PF08174">
    <property type="entry name" value="Anillin"/>
    <property type="match status" value="1"/>
</dbReference>
<name>A0AAF3FHB1_9BILA</name>
<dbReference type="PANTHER" id="PTHR21538:SF23">
    <property type="entry name" value="ANILLIN"/>
    <property type="match status" value="1"/>
</dbReference>
<protein>
    <recommendedName>
        <fullName evidence="1">Anillin homology domain-containing protein</fullName>
    </recommendedName>
</protein>
<dbReference type="GO" id="GO:0000281">
    <property type="term" value="P:mitotic cytokinesis"/>
    <property type="evidence" value="ECO:0007669"/>
    <property type="project" value="TreeGrafter"/>
</dbReference>
<reference evidence="3" key="1">
    <citation type="submission" date="2024-02" db="UniProtKB">
        <authorList>
            <consortium name="WormBaseParasite"/>
        </authorList>
    </citation>
    <scope>IDENTIFICATION</scope>
</reference>
<organism evidence="2 3">
    <name type="scientific">Mesorhabditis belari</name>
    <dbReference type="NCBI Taxonomy" id="2138241"/>
    <lineage>
        <taxon>Eukaryota</taxon>
        <taxon>Metazoa</taxon>
        <taxon>Ecdysozoa</taxon>
        <taxon>Nematoda</taxon>
        <taxon>Chromadorea</taxon>
        <taxon>Rhabditida</taxon>
        <taxon>Rhabditina</taxon>
        <taxon>Rhabditomorpha</taxon>
        <taxon>Rhabditoidea</taxon>
        <taxon>Rhabditidae</taxon>
        <taxon>Mesorhabditinae</taxon>
        <taxon>Mesorhabditis</taxon>
    </lineage>
</organism>
<dbReference type="InterPro" id="IPR012966">
    <property type="entry name" value="AHD"/>
</dbReference>
<dbReference type="WBParaSite" id="MBELARI_LOCUS6259">
    <property type="protein sequence ID" value="MBELARI_LOCUS6259"/>
    <property type="gene ID" value="MBELARI_LOCUS6259"/>
</dbReference>
<accession>A0AAF3FHB1</accession>
<dbReference type="PANTHER" id="PTHR21538">
    <property type="entry name" value="ANILLIN/RHOTEKIN RTKN"/>
    <property type="match status" value="1"/>
</dbReference>
<keyword evidence="2" id="KW-1185">Reference proteome</keyword>
<proteinExistence type="predicted"/>
<dbReference type="GO" id="GO:0000915">
    <property type="term" value="P:actomyosin contractile ring assembly"/>
    <property type="evidence" value="ECO:0007669"/>
    <property type="project" value="TreeGrafter"/>
</dbReference>
<evidence type="ECO:0000259" key="1">
    <source>
        <dbReference type="Pfam" id="PF08174"/>
    </source>
</evidence>
<dbReference type="GO" id="GO:0005826">
    <property type="term" value="C:actomyosin contractile ring"/>
    <property type="evidence" value="ECO:0007669"/>
    <property type="project" value="TreeGrafter"/>
</dbReference>
<evidence type="ECO:0000313" key="2">
    <source>
        <dbReference type="Proteomes" id="UP000887575"/>
    </source>
</evidence>
<dbReference type="AlphaFoldDB" id="A0AAF3FHB1"/>
<sequence length="260" mass="29418">MERVMAQLRQAIAVEDQHIHQASRALVYCRQSGQFCGSRQEVEGQRALLVATETRNVLFLSKNFLKGYVNHYDDLNITYYFIILLKCGSTLLHTALLSTEDGIQADGAIEYNQYLKIENICSDFDCLLEVYALRSSKRYEQKRKKSGSMKGLNAAFSFSTKSPKTPKKTPSGNRILDSKFHLVGNLYLNMENVDNGIRVTIWLDLRIQQSFVGQAGWGWDSKRVAGRIRTRDPLTTVTAYQASALPMSHTDNGSLHQIEV</sequence>
<dbReference type="GO" id="GO:0031106">
    <property type="term" value="P:septin ring organization"/>
    <property type="evidence" value="ECO:0007669"/>
    <property type="project" value="TreeGrafter"/>
</dbReference>
<dbReference type="Proteomes" id="UP000887575">
    <property type="component" value="Unassembled WGS sequence"/>
</dbReference>
<evidence type="ECO:0000313" key="3">
    <source>
        <dbReference type="WBParaSite" id="MBELARI_LOCUS6259"/>
    </source>
</evidence>